<dbReference type="STRING" id="930169.B5T_00377"/>
<evidence type="ECO:0000256" key="1">
    <source>
        <dbReference type="SAM" id="SignalP"/>
    </source>
</evidence>
<feature type="signal peptide" evidence="1">
    <location>
        <begin position="1"/>
        <end position="17"/>
    </location>
</feature>
<accession>K0C5G3</accession>
<gene>
    <name evidence="2" type="ordered locus">B5T_00377</name>
</gene>
<name>K0C5G3_ALCDB</name>
<organism evidence="2 3">
    <name type="scientific">Alcanivorax dieselolei (strain DSM 16502 / CGMCC 1.3690 / MCCC 1A00001 / B-5)</name>
    <name type="common">Alloalcanivorax dieselolei</name>
    <dbReference type="NCBI Taxonomy" id="930169"/>
    <lineage>
        <taxon>Bacteria</taxon>
        <taxon>Pseudomonadati</taxon>
        <taxon>Pseudomonadota</taxon>
        <taxon>Gammaproteobacteria</taxon>
        <taxon>Oceanospirillales</taxon>
        <taxon>Alcanivoracaceae</taxon>
        <taxon>Alloalcanivorax</taxon>
    </lineage>
</organism>
<evidence type="ECO:0000313" key="2">
    <source>
        <dbReference type="EMBL" id="AFT68664.1"/>
    </source>
</evidence>
<keyword evidence="3" id="KW-1185">Reference proteome</keyword>
<dbReference type="AlphaFoldDB" id="K0C5G3"/>
<evidence type="ECO:0000313" key="3">
    <source>
        <dbReference type="Proteomes" id="UP000006286"/>
    </source>
</evidence>
<feature type="chain" id="PRO_5003831329" evidence="1">
    <location>
        <begin position="18"/>
        <end position="50"/>
    </location>
</feature>
<dbReference type="PATRIC" id="fig|930169.3.peg.361"/>
<sequence>MKTRSLFAMVASLISSATGISNHCNSGSIDPLTITQQLHNLKHGHGTITK</sequence>
<dbReference type="EMBL" id="CP003466">
    <property type="protein sequence ID" value="AFT68664.1"/>
    <property type="molecule type" value="Genomic_DNA"/>
</dbReference>
<dbReference type="Proteomes" id="UP000006286">
    <property type="component" value="Chromosome"/>
</dbReference>
<dbReference type="KEGG" id="adi:B5T_00377"/>
<dbReference type="HOGENOM" id="CLU_3113790_0_0_6"/>
<proteinExistence type="predicted"/>
<reference evidence="2 3" key="1">
    <citation type="journal article" date="2012" name="J. Bacteriol.">
        <title>Complete genome sequence of Alcanivorax dieselolei type strain B5.</title>
        <authorList>
            <person name="Lai Q."/>
            <person name="Li W."/>
            <person name="Shao Z."/>
        </authorList>
    </citation>
    <scope>NUCLEOTIDE SEQUENCE [LARGE SCALE GENOMIC DNA]</scope>
    <source>
        <strain evidence="3">DSM 16502 / CGMCC 1.3690 / B-5</strain>
    </source>
</reference>
<keyword evidence="1" id="KW-0732">Signal</keyword>
<protein>
    <submittedName>
        <fullName evidence="2">Uncharacterized protein</fullName>
    </submittedName>
</protein>